<feature type="chain" id="PRO_5021966466" evidence="1">
    <location>
        <begin position="18"/>
        <end position="110"/>
    </location>
</feature>
<evidence type="ECO:0000313" key="2">
    <source>
        <dbReference type="EMBL" id="TQV96079.1"/>
    </source>
</evidence>
<accession>A0A545W073</accession>
<keyword evidence="3" id="KW-1185">Reference proteome</keyword>
<sequence length="110" mass="12055">MAVQCAPLVDIIVVVVAADLRRPPPPPPPPPQTNFVWLPRALPSATYRIGARMYQQPKLANVFLAALVGLAFYQESLLDAEAQDDNAADDPWQGVIHLSLAVKHNFNNKC</sequence>
<dbReference type="EMBL" id="SPUK01000006">
    <property type="protein sequence ID" value="TQV96079.1"/>
    <property type="molecule type" value="Genomic_DNA"/>
</dbReference>
<name>A0A545W073_9HYPO</name>
<gene>
    <name evidence="2" type="ORF">IF1G_04662</name>
</gene>
<organism evidence="2 3">
    <name type="scientific">Cordyceps javanica</name>
    <dbReference type="NCBI Taxonomy" id="43265"/>
    <lineage>
        <taxon>Eukaryota</taxon>
        <taxon>Fungi</taxon>
        <taxon>Dikarya</taxon>
        <taxon>Ascomycota</taxon>
        <taxon>Pezizomycotina</taxon>
        <taxon>Sordariomycetes</taxon>
        <taxon>Hypocreomycetidae</taxon>
        <taxon>Hypocreales</taxon>
        <taxon>Cordycipitaceae</taxon>
        <taxon>Cordyceps</taxon>
    </lineage>
</organism>
<feature type="signal peptide" evidence="1">
    <location>
        <begin position="1"/>
        <end position="17"/>
    </location>
</feature>
<dbReference type="Proteomes" id="UP000315783">
    <property type="component" value="Unassembled WGS sequence"/>
</dbReference>
<protein>
    <submittedName>
        <fullName evidence="2">Uncharacterized protein</fullName>
    </submittedName>
</protein>
<reference evidence="2 3" key="1">
    <citation type="journal article" date="2019" name="Appl. Microbiol. Biotechnol.">
        <title>Genome sequence of Isaria javanica and comparative genome analysis insights into family S53 peptidase evolution in fungal entomopathogens.</title>
        <authorList>
            <person name="Lin R."/>
            <person name="Zhang X."/>
            <person name="Xin B."/>
            <person name="Zou M."/>
            <person name="Gao Y."/>
            <person name="Qin F."/>
            <person name="Hu Q."/>
            <person name="Xie B."/>
            <person name="Cheng X."/>
        </authorList>
    </citation>
    <scope>NUCLEOTIDE SEQUENCE [LARGE SCALE GENOMIC DNA]</scope>
    <source>
        <strain evidence="2 3">IJ1G</strain>
    </source>
</reference>
<proteinExistence type="predicted"/>
<evidence type="ECO:0000313" key="3">
    <source>
        <dbReference type="Proteomes" id="UP000315783"/>
    </source>
</evidence>
<evidence type="ECO:0000256" key="1">
    <source>
        <dbReference type="SAM" id="SignalP"/>
    </source>
</evidence>
<keyword evidence="1" id="KW-0732">Signal</keyword>
<dbReference type="AlphaFoldDB" id="A0A545W073"/>
<comment type="caution">
    <text evidence="2">The sequence shown here is derived from an EMBL/GenBank/DDBJ whole genome shotgun (WGS) entry which is preliminary data.</text>
</comment>